<dbReference type="GO" id="GO:0005793">
    <property type="term" value="C:endoplasmic reticulum-Golgi intermediate compartment"/>
    <property type="evidence" value="ECO:0007669"/>
    <property type="project" value="TreeGrafter"/>
</dbReference>
<dbReference type="Proteomes" id="UP000324800">
    <property type="component" value="Unassembled WGS sequence"/>
</dbReference>
<dbReference type="EMBL" id="SNRW01001424">
    <property type="protein sequence ID" value="KAA6396456.1"/>
    <property type="molecule type" value="Genomic_DNA"/>
</dbReference>
<dbReference type="InterPro" id="IPR005052">
    <property type="entry name" value="Lectin_leg"/>
</dbReference>
<dbReference type="Pfam" id="PF03388">
    <property type="entry name" value="Lectin_leg-like"/>
    <property type="match status" value="1"/>
</dbReference>
<dbReference type="PANTHER" id="PTHR12223">
    <property type="entry name" value="VESICULAR MANNOSE-BINDING LECTIN"/>
    <property type="match status" value="1"/>
</dbReference>
<evidence type="ECO:0000256" key="8">
    <source>
        <dbReference type="SAM" id="SignalP"/>
    </source>
</evidence>
<evidence type="ECO:0000313" key="10">
    <source>
        <dbReference type="EMBL" id="KAA6396456.1"/>
    </source>
</evidence>
<evidence type="ECO:0000313" key="11">
    <source>
        <dbReference type="Proteomes" id="UP000324800"/>
    </source>
</evidence>
<comment type="subcellular location">
    <subcellularLocation>
        <location evidence="1">Membrane</location>
        <topology evidence="1">Single-pass type I membrane protein</topology>
    </subcellularLocation>
</comment>
<dbReference type="GO" id="GO:0005789">
    <property type="term" value="C:endoplasmic reticulum membrane"/>
    <property type="evidence" value="ECO:0007669"/>
    <property type="project" value="TreeGrafter"/>
</dbReference>
<gene>
    <name evidence="10" type="ORF">EZS28_008017</name>
</gene>
<proteinExistence type="predicted"/>
<evidence type="ECO:0000256" key="7">
    <source>
        <dbReference type="SAM" id="Phobius"/>
    </source>
</evidence>
<evidence type="ECO:0000256" key="5">
    <source>
        <dbReference type="ARBA" id="ARBA00023136"/>
    </source>
</evidence>
<evidence type="ECO:0000259" key="9">
    <source>
        <dbReference type="PROSITE" id="PS51328"/>
    </source>
</evidence>
<feature type="region of interest" description="Disordered" evidence="6">
    <location>
        <begin position="304"/>
        <end position="353"/>
    </location>
</feature>
<dbReference type="InterPro" id="IPR013320">
    <property type="entry name" value="ConA-like_dom_sf"/>
</dbReference>
<dbReference type="GO" id="GO:0000139">
    <property type="term" value="C:Golgi membrane"/>
    <property type="evidence" value="ECO:0007669"/>
    <property type="project" value="TreeGrafter"/>
</dbReference>
<dbReference type="AlphaFoldDB" id="A0A5J4WPD4"/>
<feature type="transmembrane region" description="Helical" evidence="7">
    <location>
        <begin position="579"/>
        <end position="601"/>
    </location>
</feature>
<dbReference type="Gene3D" id="2.60.120.200">
    <property type="match status" value="2"/>
</dbReference>
<accession>A0A5J4WPD4</accession>
<dbReference type="PANTHER" id="PTHR12223:SF28">
    <property type="entry name" value="LECTIN, MANNOSE BINDING 1 LIKE"/>
    <property type="match status" value="1"/>
</dbReference>
<feature type="compositionally biased region" description="Basic and acidic residues" evidence="6">
    <location>
        <begin position="326"/>
        <end position="353"/>
    </location>
</feature>
<organism evidence="10 11">
    <name type="scientific">Streblomastix strix</name>
    <dbReference type="NCBI Taxonomy" id="222440"/>
    <lineage>
        <taxon>Eukaryota</taxon>
        <taxon>Metamonada</taxon>
        <taxon>Preaxostyla</taxon>
        <taxon>Oxymonadida</taxon>
        <taxon>Streblomastigidae</taxon>
        <taxon>Streblomastix</taxon>
    </lineage>
</organism>
<feature type="domain" description="L-type lectin-like" evidence="9">
    <location>
        <begin position="26"/>
        <end position="287"/>
    </location>
</feature>
<dbReference type="CDD" id="cd07308">
    <property type="entry name" value="lectin_leg-like"/>
    <property type="match status" value="1"/>
</dbReference>
<name>A0A5J4WPD4_9EUKA</name>
<feature type="region of interest" description="Disordered" evidence="6">
    <location>
        <begin position="519"/>
        <end position="542"/>
    </location>
</feature>
<comment type="caution">
    <text evidence="10">The sequence shown here is derived from an EMBL/GenBank/DDBJ whole genome shotgun (WGS) entry which is preliminary data.</text>
</comment>
<dbReference type="GO" id="GO:0030134">
    <property type="term" value="C:COPII-coated ER to Golgi transport vesicle"/>
    <property type="evidence" value="ECO:0007669"/>
    <property type="project" value="TreeGrafter"/>
</dbReference>
<evidence type="ECO:0000256" key="4">
    <source>
        <dbReference type="ARBA" id="ARBA00022989"/>
    </source>
</evidence>
<dbReference type="GO" id="GO:0005537">
    <property type="term" value="F:D-mannose binding"/>
    <property type="evidence" value="ECO:0007669"/>
    <property type="project" value="TreeGrafter"/>
</dbReference>
<reference evidence="10 11" key="1">
    <citation type="submission" date="2019-03" db="EMBL/GenBank/DDBJ databases">
        <title>Single cell metagenomics reveals metabolic interactions within the superorganism composed of flagellate Streblomastix strix and complex community of Bacteroidetes bacteria on its surface.</title>
        <authorList>
            <person name="Treitli S.C."/>
            <person name="Kolisko M."/>
            <person name="Husnik F."/>
            <person name="Keeling P."/>
            <person name="Hampl V."/>
        </authorList>
    </citation>
    <scope>NUCLEOTIDE SEQUENCE [LARGE SCALE GENOMIC DNA]</scope>
    <source>
        <strain evidence="10">ST1C</strain>
    </source>
</reference>
<evidence type="ECO:0000256" key="2">
    <source>
        <dbReference type="ARBA" id="ARBA00022692"/>
    </source>
</evidence>
<dbReference type="InterPro" id="IPR051136">
    <property type="entry name" value="Intracellular_Lectin-GPT"/>
</dbReference>
<dbReference type="OrthoDB" id="10265193at2759"/>
<keyword evidence="5 7" id="KW-0472">Membrane</keyword>
<keyword evidence="3 8" id="KW-0732">Signal</keyword>
<evidence type="ECO:0000256" key="6">
    <source>
        <dbReference type="SAM" id="MobiDB-lite"/>
    </source>
</evidence>
<protein>
    <recommendedName>
        <fullName evidence="9">L-type lectin-like domain-containing protein</fullName>
    </recommendedName>
</protein>
<dbReference type="PROSITE" id="PS51328">
    <property type="entry name" value="L_LECTIN_LIKE"/>
    <property type="match status" value="1"/>
</dbReference>
<dbReference type="GO" id="GO:0006888">
    <property type="term" value="P:endoplasmic reticulum to Golgi vesicle-mediated transport"/>
    <property type="evidence" value="ECO:0007669"/>
    <property type="project" value="TreeGrafter"/>
</dbReference>
<sequence>MHQGWKKHLLLFVILVTITCAAEINKVRAAFSHLKPPFLMGLDDGLDGWAKSGSTVVGEQKISLTRTNSGSSGGLWTSMPYNGKTWQMDTTFHISGPAQNNGDGLALWYVEKPGTNGKAFGCQEKWKGLAVFIRTGDNPKKNGLQAVQVTINDGSKSFLSVGDMSSIERATAQISMRNTKRDIQLRIVYVNSTIIGLTDAFSQGSSASKPKSDEKDRIDKIRRIQRQMGIVDQDDLLEERPEDLYKLTEIFRVPNVQLPPGYHFGITASSIQASDTHEISSVWISTASGYYTMEEDIPINITQQKEQPSKQTKDVPSSQQQQQQQGDRKLTYREKQRLERERKEKEEKEEREQIFREERLKQFQDRKLTEEEELKQIEEQRKQEEQQRAIEQRVLFEQQNPPEEIKIEPLSLDQNIGSAEMRSIFQQKLNQQDSKERENNEEFIRYLKVLIEASSQQQDPNKKELGKQQSDGMKVVEIAVKSMIGNLKNNLTKKSDEMIKSIQQTTTKEKEQYNQIEKQNQENLSKDKESQQNAALSREQRRSIRNKITTESRNFLERTKDQLFISRSFLSTKGQESHFLSRLFGLLLFAEFCYAMYLIIVSMRFENKQKKNF</sequence>
<feature type="chain" id="PRO_5023871907" description="L-type lectin-like domain-containing protein" evidence="8">
    <location>
        <begin position="22"/>
        <end position="613"/>
    </location>
</feature>
<keyword evidence="4 7" id="KW-1133">Transmembrane helix</keyword>
<feature type="signal peptide" evidence="8">
    <location>
        <begin position="1"/>
        <end position="21"/>
    </location>
</feature>
<dbReference type="SUPFAM" id="SSF49899">
    <property type="entry name" value="Concanavalin A-like lectins/glucanases"/>
    <property type="match status" value="1"/>
</dbReference>
<keyword evidence="2 7" id="KW-0812">Transmembrane</keyword>
<evidence type="ECO:0000256" key="3">
    <source>
        <dbReference type="ARBA" id="ARBA00022729"/>
    </source>
</evidence>
<evidence type="ECO:0000256" key="1">
    <source>
        <dbReference type="ARBA" id="ARBA00004479"/>
    </source>
</evidence>